<name>A0AAP2YYX5_9EURY</name>
<keyword evidence="4" id="KW-1185">Reference proteome</keyword>
<protein>
    <submittedName>
        <fullName evidence="2">Uncharacterized protein</fullName>
    </submittedName>
</protein>
<keyword evidence="1" id="KW-0472">Membrane</keyword>
<feature type="transmembrane region" description="Helical" evidence="1">
    <location>
        <begin position="15"/>
        <end position="35"/>
    </location>
</feature>
<proteinExistence type="predicted"/>
<dbReference type="EMBL" id="JAOPKA010000005">
    <property type="protein sequence ID" value="MCU4741677.1"/>
    <property type="molecule type" value="Genomic_DNA"/>
</dbReference>
<gene>
    <name evidence="3" type="ORF">OB955_17235</name>
    <name evidence="2" type="ORF">OB960_09740</name>
</gene>
<evidence type="ECO:0000313" key="4">
    <source>
        <dbReference type="Proteomes" id="UP001320972"/>
    </source>
</evidence>
<evidence type="ECO:0000313" key="2">
    <source>
        <dbReference type="EMBL" id="MCU4741677.1"/>
    </source>
</evidence>
<accession>A0AAP2YYX5</accession>
<evidence type="ECO:0000256" key="1">
    <source>
        <dbReference type="SAM" id="Phobius"/>
    </source>
</evidence>
<sequence length="144" mass="14966">MVSGDVTDDAIVSSWHWYVLLGYPTLSVLGVLSIGRLTGGSLVASSAGSVALVIVMTAVGLVSLPAIWRDVAFVREDCAGWMPEEHVYVGPPIVATVGFGLLGGLTGGLGVAIAFAVFAFLVSSVTASLAYLYNRHRTIGVLTR</sequence>
<dbReference type="Proteomes" id="UP001320972">
    <property type="component" value="Unassembled WGS sequence"/>
</dbReference>
<dbReference type="EMBL" id="JAOPKB010000012">
    <property type="protein sequence ID" value="MCU4974467.1"/>
    <property type="molecule type" value="Genomic_DNA"/>
</dbReference>
<evidence type="ECO:0000313" key="3">
    <source>
        <dbReference type="EMBL" id="MCU4974467.1"/>
    </source>
</evidence>
<evidence type="ECO:0000313" key="5">
    <source>
        <dbReference type="Proteomes" id="UP001321018"/>
    </source>
</evidence>
<keyword evidence="1" id="KW-1133">Transmembrane helix</keyword>
<reference evidence="2 4" key="1">
    <citation type="submission" date="2022-09" db="EMBL/GenBank/DDBJ databases">
        <title>Enrichment on poylsaccharides allowed isolation of novel metabolic and taxonomic groups of Haloarchaea.</title>
        <authorList>
            <person name="Sorokin D.Y."/>
            <person name="Elcheninov A.G."/>
            <person name="Khizhniak T.V."/>
            <person name="Kolganova T.V."/>
            <person name="Kublanov I.V."/>
        </authorList>
    </citation>
    <scope>NUCLEOTIDE SEQUENCE</scope>
    <source>
        <strain evidence="3 4">AArc-m2/3/4</strain>
        <strain evidence="2">AArc-xg1-1</strain>
    </source>
</reference>
<dbReference type="AlphaFoldDB" id="A0AAP2YYX5"/>
<feature type="transmembrane region" description="Helical" evidence="1">
    <location>
        <begin position="47"/>
        <end position="68"/>
    </location>
</feature>
<dbReference type="RefSeq" id="WP_338003512.1">
    <property type="nucleotide sequence ID" value="NZ_JAOPKA010000005.1"/>
</dbReference>
<organism evidence="2 5">
    <name type="scientific">Natronoglomus mannanivorans</name>
    <dbReference type="NCBI Taxonomy" id="2979990"/>
    <lineage>
        <taxon>Archaea</taxon>
        <taxon>Methanobacteriati</taxon>
        <taxon>Methanobacteriota</taxon>
        <taxon>Stenosarchaea group</taxon>
        <taxon>Halobacteria</taxon>
        <taxon>Halobacteriales</taxon>
        <taxon>Natrialbaceae</taxon>
        <taxon>Natronoglomus</taxon>
    </lineage>
</organism>
<keyword evidence="1" id="KW-0812">Transmembrane</keyword>
<feature type="transmembrane region" description="Helical" evidence="1">
    <location>
        <begin position="109"/>
        <end position="134"/>
    </location>
</feature>
<dbReference type="Proteomes" id="UP001321018">
    <property type="component" value="Unassembled WGS sequence"/>
</dbReference>
<comment type="caution">
    <text evidence="2">The sequence shown here is derived from an EMBL/GenBank/DDBJ whole genome shotgun (WGS) entry which is preliminary data.</text>
</comment>